<reference evidence="2 3" key="1">
    <citation type="submission" date="2023-07" db="EMBL/GenBank/DDBJ databases">
        <title>Sequencing the genomes of 1000 actinobacteria strains.</title>
        <authorList>
            <person name="Klenk H.-P."/>
        </authorList>
    </citation>
    <scope>NUCLEOTIDE SEQUENCE [LARGE SCALE GENOMIC DNA]</scope>
    <source>
        <strain evidence="2 3">DSM 44709</strain>
    </source>
</reference>
<sequence length="215" mass="21840">MDDRAQHPVAAVALTAAGTAYFTGEFIAAAAWTDPPYSYTHHFISNLGVHGPLTAFGQYIYSPLAAVMNTGFALTGLFALAGVATLRGLPAARRVAAVTAAAVLAAGLMLVALFPGDGSTTGTDFHGIGAMLAFVAGNALIVLLGRAHRALGLSPALGRALTVAGIVGLLSLVAFEAILASGAGVLIGLAERGIIYPFLTGFVVLGAALRRRRAR</sequence>
<feature type="transmembrane region" description="Helical" evidence="1">
    <location>
        <begin position="60"/>
        <end position="83"/>
    </location>
</feature>
<evidence type="ECO:0000256" key="1">
    <source>
        <dbReference type="SAM" id="Phobius"/>
    </source>
</evidence>
<dbReference type="EMBL" id="JAUSUZ010000001">
    <property type="protein sequence ID" value="MDQ0364006.1"/>
    <property type="molecule type" value="Genomic_DNA"/>
</dbReference>
<feature type="transmembrane region" description="Helical" evidence="1">
    <location>
        <begin position="12"/>
        <end position="32"/>
    </location>
</feature>
<evidence type="ECO:0000313" key="3">
    <source>
        <dbReference type="Proteomes" id="UP001240236"/>
    </source>
</evidence>
<name>A0AAE4AVT5_9ACTN</name>
<feature type="transmembrane region" description="Helical" evidence="1">
    <location>
        <begin position="193"/>
        <end position="209"/>
    </location>
</feature>
<dbReference type="Pfam" id="PF06197">
    <property type="entry name" value="DUF998"/>
    <property type="match status" value="1"/>
</dbReference>
<keyword evidence="1" id="KW-0472">Membrane</keyword>
<protein>
    <submittedName>
        <fullName evidence="2">Membrane protein</fullName>
    </submittedName>
</protein>
<keyword evidence="1" id="KW-1133">Transmembrane helix</keyword>
<feature type="transmembrane region" description="Helical" evidence="1">
    <location>
        <begin position="157"/>
        <end position="187"/>
    </location>
</feature>
<keyword evidence="3" id="KW-1185">Reference proteome</keyword>
<feature type="transmembrane region" description="Helical" evidence="1">
    <location>
        <begin position="95"/>
        <end position="114"/>
    </location>
</feature>
<evidence type="ECO:0000313" key="2">
    <source>
        <dbReference type="EMBL" id="MDQ0364006.1"/>
    </source>
</evidence>
<dbReference type="AlphaFoldDB" id="A0AAE4AVT5"/>
<comment type="caution">
    <text evidence="2">The sequence shown here is derived from an EMBL/GenBank/DDBJ whole genome shotgun (WGS) entry which is preliminary data.</text>
</comment>
<keyword evidence="1" id="KW-0812">Transmembrane</keyword>
<dbReference type="RefSeq" id="WP_307235076.1">
    <property type="nucleotide sequence ID" value="NZ_JAUSUZ010000001.1"/>
</dbReference>
<feature type="transmembrane region" description="Helical" evidence="1">
    <location>
        <begin position="126"/>
        <end position="145"/>
    </location>
</feature>
<proteinExistence type="predicted"/>
<accession>A0AAE4AVT5</accession>
<dbReference type="InterPro" id="IPR009339">
    <property type="entry name" value="DUF998"/>
</dbReference>
<gene>
    <name evidence="2" type="ORF">J2S42_000675</name>
</gene>
<dbReference type="Proteomes" id="UP001240236">
    <property type="component" value="Unassembled WGS sequence"/>
</dbReference>
<organism evidence="2 3">
    <name type="scientific">Catenuloplanes indicus</name>
    <dbReference type="NCBI Taxonomy" id="137267"/>
    <lineage>
        <taxon>Bacteria</taxon>
        <taxon>Bacillati</taxon>
        <taxon>Actinomycetota</taxon>
        <taxon>Actinomycetes</taxon>
        <taxon>Micromonosporales</taxon>
        <taxon>Micromonosporaceae</taxon>
        <taxon>Catenuloplanes</taxon>
    </lineage>
</organism>